<proteinExistence type="predicted"/>
<evidence type="ECO:0000313" key="2">
    <source>
        <dbReference type="EMBL" id="KAJ1346514.1"/>
    </source>
</evidence>
<dbReference type="Proteomes" id="UP001196413">
    <property type="component" value="Unassembled WGS sequence"/>
</dbReference>
<dbReference type="InterPro" id="IPR050600">
    <property type="entry name" value="SETD3_SETD6_MTase"/>
</dbReference>
<dbReference type="GO" id="GO:0016279">
    <property type="term" value="F:protein-lysine N-methyltransferase activity"/>
    <property type="evidence" value="ECO:0007669"/>
    <property type="project" value="InterPro"/>
</dbReference>
<dbReference type="InterPro" id="IPR001214">
    <property type="entry name" value="SET_dom"/>
</dbReference>
<sequence>MPDDALQKFLDWCHDKGIRSDGLEIRSCQKSGNGLFAMRFFRPDEKLIELPEELIITAGKVADLQKYSELLDETKFFPTSFELLTLFFCIEDSESSFYAPYINVLPKSFTTPSYMKKYIDPVDLPLSARKYWCDQQKELQESWKRIHEVVPEIPYEKFLWAWHVVNTRCIYMENKSHVKVDNSAGDTLAVIPFVDMLNHDPSAKGLAGYDSYSNKYIVRSTHCIMEDEEVTVCYGAHDNARLWMEYGFTLPSNPNGKVIIEIDQFISLANNIGLTVSSQHKHVLHSAGLPCTLYLSDEGPSWALRTNAKILMLSLSDMKRWRELIYTSLPSDRTNESNLEKDDVKDTVECQALEKIILELKQAVTAGLSKAPQDLKWIWQEQLMIIDATLSYFTH</sequence>
<reference evidence="2" key="1">
    <citation type="submission" date="2021-06" db="EMBL/GenBank/DDBJ databases">
        <title>Parelaphostrongylus tenuis whole genome reference sequence.</title>
        <authorList>
            <person name="Garwood T.J."/>
            <person name="Larsen P.A."/>
            <person name="Fountain-Jones N.M."/>
            <person name="Garbe J.R."/>
            <person name="Macchietto M.G."/>
            <person name="Kania S.A."/>
            <person name="Gerhold R.W."/>
            <person name="Richards J.E."/>
            <person name="Wolf T.M."/>
        </authorList>
    </citation>
    <scope>NUCLEOTIDE SEQUENCE</scope>
    <source>
        <strain evidence="2">MNPRO001-30</strain>
        <tissue evidence="2">Meninges</tissue>
    </source>
</reference>
<dbReference type="Gene3D" id="3.90.1410.10">
    <property type="entry name" value="set domain protein methyltransferase, domain 1"/>
    <property type="match status" value="1"/>
</dbReference>
<comment type="caution">
    <text evidence="2">The sequence shown here is derived from an EMBL/GenBank/DDBJ whole genome shotgun (WGS) entry which is preliminary data.</text>
</comment>
<organism evidence="2 3">
    <name type="scientific">Parelaphostrongylus tenuis</name>
    <name type="common">Meningeal worm</name>
    <dbReference type="NCBI Taxonomy" id="148309"/>
    <lineage>
        <taxon>Eukaryota</taxon>
        <taxon>Metazoa</taxon>
        <taxon>Ecdysozoa</taxon>
        <taxon>Nematoda</taxon>
        <taxon>Chromadorea</taxon>
        <taxon>Rhabditida</taxon>
        <taxon>Rhabditina</taxon>
        <taxon>Rhabditomorpha</taxon>
        <taxon>Strongyloidea</taxon>
        <taxon>Metastrongylidae</taxon>
        <taxon>Parelaphostrongylus</taxon>
    </lineage>
</organism>
<dbReference type="EMBL" id="JAHQIW010000185">
    <property type="protein sequence ID" value="KAJ1346514.1"/>
    <property type="molecule type" value="Genomic_DNA"/>
</dbReference>
<dbReference type="SUPFAM" id="SSF82199">
    <property type="entry name" value="SET domain"/>
    <property type="match status" value="1"/>
</dbReference>
<dbReference type="PANTHER" id="PTHR13271:SF151">
    <property type="entry name" value="SET DOMAIN-CONTAINING PROTEIN 4"/>
    <property type="match status" value="1"/>
</dbReference>
<dbReference type="AlphaFoldDB" id="A0AAD5MM08"/>
<protein>
    <recommendedName>
        <fullName evidence="1">SET domain-containing protein</fullName>
    </recommendedName>
</protein>
<dbReference type="CDD" id="cd19177">
    <property type="entry name" value="SET_SETD4"/>
    <property type="match status" value="1"/>
</dbReference>
<dbReference type="InterPro" id="IPR046341">
    <property type="entry name" value="SET_dom_sf"/>
</dbReference>
<accession>A0AAD5MM08</accession>
<feature type="domain" description="SET" evidence="1">
    <location>
        <begin position="21"/>
        <end position="235"/>
    </location>
</feature>
<evidence type="ECO:0000313" key="3">
    <source>
        <dbReference type="Proteomes" id="UP001196413"/>
    </source>
</evidence>
<evidence type="ECO:0000259" key="1">
    <source>
        <dbReference type="PROSITE" id="PS50280"/>
    </source>
</evidence>
<dbReference type="PROSITE" id="PS50280">
    <property type="entry name" value="SET"/>
    <property type="match status" value="1"/>
</dbReference>
<dbReference type="PANTHER" id="PTHR13271">
    <property type="entry name" value="UNCHARACTERIZED PUTATIVE METHYLTRANSFERASE"/>
    <property type="match status" value="1"/>
</dbReference>
<name>A0AAD5MM08_PARTN</name>
<gene>
    <name evidence="2" type="ORF">KIN20_001322</name>
</gene>
<keyword evidence="3" id="KW-1185">Reference proteome</keyword>
<dbReference type="Pfam" id="PF00856">
    <property type="entry name" value="SET"/>
    <property type="match status" value="1"/>
</dbReference>
<dbReference type="InterPro" id="IPR044429">
    <property type="entry name" value="SETD4_SET"/>
</dbReference>